<dbReference type="RefSeq" id="WP_208926853.1">
    <property type="nucleotide sequence ID" value="NZ_LK996018.1"/>
</dbReference>
<organism evidence="6">
    <name type="scientific">Desulfitobacterium hafniense</name>
    <name type="common">Desulfitobacterium frappieri</name>
    <dbReference type="NCBI Taxonomy" id="49338"/>
    <lineage>
        <taxon>Bacteria</taxon>
        <taxon>Bacillati</taxon>
        <taxon>Bacillota</taxon>
        <taxon>Clostridia</taxon>
        <taxon>Eubacteriales</taxon>
        <taxon>Desulfitobacteriaceae</taxon>
        <taxon>Desulfitobacterium</taxon>
    </lineage>
</organism>
<comment type="subcellular location">
    <subcellularLocation>
        <location evidence="1">Membrane</location>
        <topology evidence="1">Multi-pass membrane protein</topology>
    </subcellularLocation>
</comment>
<evidence type="ECO:0000256" key="1">
    <source>
        <dbReference type="ARBA" id="ARBA00004141"/>
    </source>
</evidence>
<dbReference type="NCBIfam" id="TIGR01593">
    <property type="entry name" value="holin_tox_secr"/>
    <property type="match status" value="1"/>
</dbReference>
<dbReference type="GO" id="GO:0016020">
    <property type="term" value="C:membrane"/>
    <property type="evidence" value="ECO:0007669"/>
    <property type="project" value="UniProtKB-SubCell"/>
</dbReference>
<keyword evidence="2 5" id="KW-0812">Transmembrane</keyword>
<evidence type="ECO:0000313" key="6">
    <source>
        <dbReference type="EMBL" id="CDV96342.1"/>
    </source>
</evidence>
<feature type="transmembrane region" description="Helical" evidence="5">
    <location>
        <begin position="59"/>
        <end position="79"/>
    </location>
</feature>
<gene>
    <name evidence="6" type="ORF">DPCES_5344</name>
</gene>
<proteinExistence type="predicted"/>
<reference evidence="6" key="1">
    <citation type="submission" date="2014-07" db="EMBL/GenBank/DDBJ databases">
        <authorList>
            <person name="Hornung V.Bastian."/>
        </authorList>
    </citation>
    <scope>NUCLEOTIDE SEQUENCE</scope>
    <source>
        <strain evidence="6">PCE-S</strain>
    </source>
</reference>
<evidence type="ECO:0000256" key="2">
    <source>
        <dbReference type="ARBA" id="ARBA00022692"/>
    </source>
</evidence>
<sequence length="136" mass="14656">MNIKEFSLSTIIAAAGTIVSAWLGGWDIALNVLVVLMIIDYATGLLGAVRERRVNSEVMFWGGIRKITILAVVAIAVLFDSMMGNAEPILRTLAIYFYAAREGISVTENLGIIGVPLPPVIVRVLEQLQAKGEGTK</sequence>
<keyword evidence="4 5" id="KW-0472">Membrane</keyword>
<dbReference type="PATRIC" id="fig|49338.4.peg.5753"/>
<keyword evidence="3 5" id="KW-1133">Transmembrane helix</keyword>
<accession>A0A098AVZ0</accession>
<evidence type="ECO:0000256" key="4">
    <source>
        <dbReference type="ARBA" id="ARBA00023136"/>
    </source>
</evidence>
<dbReference type="Pfam" id="PF05105">
    <property type="entry name" value="Phage_holin_4_1"/>
    <property type="match status" value="1"/>
</dbReference>
<evidence type="ECO:0000256" key="5">
    <source>
        <dbReference type="SAM" id="Phobius"/>
    </source>
</evidence>
<evidence type="ECO:0000256" key="3">
    <source>
        <dbReference type="ARBA" id="ARBA00022989"/>
    </source>
</evidence>
<name>A0A098AVZ0_DESHA</name>
<dbReference type="InterPro" id="IPR006480">
    <property type="entry name" value="Phage_holin_4_1"/>
</dbReference>
<dbReference type="EMBL" id="LK996018">
    <property type="protein sequence ID" value="CDV96342.1"/>
    <property type="molecule type" value="Genomic_DNA"/>
</dbReference>
<protein>
    <submittedName>
        <fullName evidence="6">Toxin secretion/phage lysis holin</fullName>
    </submittedName>
</protein>
<dbReference type="AlphaFoldDB" id="A0A098AVZ0"/>
<feature type="transmembrane region" description="Helical" evidence="5">
    <location>
        <begin position="12"/>
        <end position="39"/>
    </location>
</feature>